<reference evidence="3 4" key="1">
    <citation type="submission" date="2019-02" db="EMBL/GenBank/DDBJ databases">
        <title>Deep-cultivation of Planctomycetes and their phenomic and genomic characterization uncovers novel biology.</title>
        <authorList>
            <person name="Wiegand S."/>
            <person name="Jogler M."/>
            <person name="Boedeker C."/>
            <person name="Pinto D."/>
            <person name="Vollmers J."/>
            <person name="Rivas-Marin E."/>
            <person name="Kohn T."/>
            <person name="Peeters S.H."/>
            <person name="Heuer A."/>
            <person name="Rast P."/>
            <person name="Oberbeckmann S."/>
            <person name="Bunk B."/>
            <person name="Jeske O."/>
            <person name="Meyerdierks A."/>
            <person name="Storesund J.E."/>
            <person name="Kallscheuer N."/>
            <person name="Luecker S."/>
            <person name="Lage O.M."/>
            <person name="Pohl T."/>
            <person name="Merkel B.J."/>
            <person name="Hornburger P."/>
            <person name="Mueller R.-W."/>
            <person name="Bruemmer F."/>
            <person name="Labrenz M."/>
            <person name="Spormann A.M."/>
            <person name="Op den Camp H."/>
            <person name="Overmann J."/>
            <person name="Amann R."/>
            <person name="Jetten M.S.M."/>
            <person name="Mascher T."/>
            <person name="Medema M.H."/>
            <person name="Devos D.P."/>
            <person name="Kaster A.-K."/>
            <person name="Ovreas L."/>
            <person name="Rohde M."/>
            <person name="Galperin M.Y."/>
            <person name="Jogler C."/>
        </authorList>
    </citation>
    <scope>NUCLEOTIDE SEQUENCE [LARGE SCALE GENOMIC DNA]</scope>
    <source>
        <strain evidence="3 4">Pla110</strain>
    </source>
</reference>
<organism evidence="3 4">
    <name type="scientific">Polystyrenella longa</name>
    <dbReference type="NCBI Taxonomy" id="2528007"/>
    <lineage>
        <taxon>Bacteria</taxon>
        <taxon>Pseudomonadati</taxon>
        <taxon>Planctomycetota</taxon>
        <taxon>Planctomycetia</taxon>
        <taxon>Planctomycetales</taxon>
        <taxon>Planctomycetaceae</taxon>
        <taxon>Polystyrenella</taxon>
    </lineage>
</organism>
<gene>
    <name evidence="3" type="ORF">Pla110_12960</name>
</gene>
<evidence type="ECO:0000256" key="2">
    <source>
        <dbReference type="SAM" id="Phobius"/>
    </source>
</evidence>
<evidence type="ECO:0000313" key="4">
    <source>
        <dbReference type="Proteomes" id="UP000317178"/>
    </source>
</evidence>
<evidence type="ECO:0000313" key="3">
    <source>
        <dbReference type="EMBL" id="QDU79585.1"/>
    </source>
</evidence>
<keyword evidence="2" id="KW-1133">Transmembrane helix</keyword>
<accession>A0A518CK30</accession>
<dbReference type="Proteomes" id="UP000317178">
    <property type="component" value="Chromosome"/>
</dbReference>
<feature type="region of interest" description="Disordered" evidence="1">
    <location>
        <begin position="265"/>
        <end position="285"/>
    </location>
</feature>
<keyword evidence="2" id="KW-0472">Membrane</keyword>
<keyword evidence="2" id="KW-0812">Transmembrane</keyword>
<evidence type="ECO:0000256" key="1">
    <source>
        <dbReference type="SAM" id="MobiDB-lite"/>
    </source>
</evidence>
<keyword evidence="4" id="KW-1185">Reference proteome</keyword>
<evidence type="ECO:0008006" key="5">
    <source>
        <dbReference type="Google" id="ProtNLM"/>
    </source>
</evidence>
<name>A0A518CK30_9PLAN</name>
<proteinExistence type="predicted"/>
<dbReference type="AlphaFoldDB" id="A0A518CK30"/>
<protein>
    <recommendedName>
        <fullName evidence="5">Zinc-finger domain-containing protein</fullName>
    </recommendedName>
</protein>
<feature type="transmembrane region" description="Helical" evidence="2">
    <location>
        <begin position="117"/>
        <end position="141"/>
    </location>
</feature>
<dbReference type="KEGG" id="plon:Pla110_12960"/>
<dbReference type="EMBL" id="CP036281">
    <property type="protein sequence ID" value="QDU79585.1"/>
    <property type="molecule type" value="Genomic_DNA"/>
</dbReference>
<sequence>MNCDQAFEAMTRPAGTNSLRSESVELEQHLRFCPRCRQMQDVLAPALESLQQTDTETESSSYVINPEDFAFSGDFDPTSLSTKAEEVIRIADDAAQQLRPSSVSPGVHILPRQRSRAFPAVTLLLLVACFLVGGRFTLALMSNSAPENQANLVPVLAKEKCLWLAQDKSEIEQLASLESNSLSAEQLIQSCLKCHETMPREVESRTLPGEIGPGEAGKLRAPDRSLEFKDSTMLEGFPYLNQDALPNIFLPQTISPEFGGLAVRHEGEQGRSPRGLSDASNLLTL</sequence>